<dbReference type="STRING" id="765257.A0A0C9ZD62"/>
<proteinExistence type="predicted"/>
<keyword evidence="4" id="KW-1185">Reference proteome</keyword>
<feature type="transmembrane region" description="Helical" evidence="2">
    <location>
        <begin position="353"/>
        <end position="374"/>
    </location>
</feature>
<dbReference type="AlphaFoldDB" id="A0A0C9ZD62"/>
<gene>
    <name evidence="3" type="ORF">PISMIDRAFT_594696</name>
</gene>
<dbReference type="PANTHER" id="PTHR31594">
    <property type="entry name" value="AIG1-TYPE G DOMAIN-CONTAINING PROTEIN"/>
    <property type="match status" value="1"/>
</dbReference>
<keyword evidence="2" id="KW-1133">Transmembrane helix</keyword>
<evidence type="ECO:0000256" key="2">
    <source>
        <dbReference type="SAM" id="Phobius"/>
    </source>
</evidence>
<reference evidence="4" key="2">
    <citation type="submission" date="2015-01" db="EMBL/GenBank/DDBJ databases">
        <title>Evolutionary Origins and Diversification of the Mycorrhizal Mutualists.</title>
        <authorList>
            <consortium name="DOE Joint Genome Institute"/>
            <consortium name="Mycorrhizal Genomics Consortium"/>
            <person name="Kohler A."/>
            <person name="Kuo A."/>
            <person name="Nagy L.G."/>
            <person name="Floudas D."/>
            <person name="Copeland A."/>
            <person name="Barry K.W."/>
            <person name="Cichocki N."/>
            <person name="Veneault-Fourrey C."/>
            <person name="LaButti K."/>
            <person name="Lindquist E.A."/>
            <person name="Lipzen A."/>
            <person name="Lundell T."/>
            <person name="Morin E."/>
            <person name="Murat C."/>
            <person name="Riley R."/>
            <person name="Ohm R."/>
            <person name="Sun H."/>
            <person name="Tunlid A."/>
            <person name="Henrissat B."/>
            <person name="Grigoriev I.V."/>
            <person name="Hibbett D.S."/>
            <person name="Martin F."/>
        </authorList>
    </citation>
    <scope>NUCLEOTIDE SEQUENCE [LARGE SCALE GENOMIC DNA]</scope>
    <source>
        <strain evidence="4">441</strain>
    </source>
</reference>
<dbReference type="Proteomes" id="UP000054018">
    <property type="component" value="Unassembled WGS sequence"/>
</dbReference>
<accession>A0A0C9ZD62</accession>
<evidence type="ECO:0000313" key="3">
    <source>
        <dbReference type="EMBL" id="KIK20387.1"/>
    </source>
</evidence>
<dbReference type="OrthoDB" id="2689665at2759"/>
<reference evidence="3 4" key="1">
    <citation type="submission" date="2014-04" db="EMBL/GenBank/DDBJ databases">
        <authorList>
            <consortium name="DOE Joint Genome Institute"/>
            <person name="Kuo A."/>
            <person name="Kohler A."/>
            <person name="Costa M.D."/>
            <person name="Nagy L.G."/>
            <person name="Floudas D."/>
            <person name="Copeland A."/>
            <person name="Barry K.W."/>
            <person name="Cichocki N."/>
            <person name="Veneault-Fourrey C."/>
            <person name="LaButti K."/>
            <person name="Lindquist E.A."/>
            <person name="Lipzen A."/>
            <person name="Lundell T."/>
            <person name="Morin E."/>
            <person name="Murat C."/>
            <person name="Sun H."/>
            <person name="Tunlid A."/>
            <person name="Henrissat B."/>
            <person name="Grigoriev I.V."/>
            <person name="Hibbett D.S."/>
            <person name="Martin F."/>
            <person name="Nordberg H.P."/>
            <person name="Cantor M.N."/>
            <person name="Hua S.X."/>
        </authorList>
    </citation>
    <scope>NUCLEOTIDE SEQUENCE [LARGE SCALE GENOMIC DNA]</scope>
    <source>
        <strain evidence="3 4">441</strain>
    </source>
</reference>
<dbReference type="HOGENOM" id="CLU_021532_0_0_1"/>
<protein>
    <submittedName>
        <fullName evidence="3">Uncharacterized protein</fullName>
    </submittedName>
</protein>
<evidence type="ECO:0000256" key="1">
    <source>
        <dbReference type="SAM" id="MobiDB-lite"/>
    </source>
</evidence>
<evidence type="ECO:0000313" key="4">
    <source>
        <dbReference type="Proteomes" id="UP000054018"/>
    </source>
</evidence>
<keyword evidence="2" id="KW-0812">Transmembrane</keyword>
<dbReference type="EMBL" id="KN833765">
    <property type="protein sequence ID" value="KIK20387.1"/>
    <property type="molecule type" value="Genomic_DNA"/>
</dbReference>
<dbReference type="InterPro" id="IPR052090">
    <property type="entry name" value="Cytolytic_pore-forming_toxin"/>
</dbReference>
<keyword evidence="2" id="KW-0472">Membrane</keyword>
<dbReference type="PANTHER" id="PTHR31594:SF14">
    <property type="entry name" value="FIBRONECTIN TYPE-III DOMAIN-CONTAINING PROTEIN"/>
    <property type="match status" value="1"/>
</dbReference>
<feature type="region of interest" description="Disordered" evidence="1">
    <location>
        <begin position="241"/>
        <end position="268"/>
    </location>
</feature>
<name>A0A0C9ZD62_9AGAM</name>
<sequence>MPTNVLDMVKKDYVAENCATHFVSSIVYGGCLIINMTERATEVTNEESIEGKLALELDQLKGAVSLTAKADAKIKAQLEGMDSKFDLVVHGDVELETVPVKPADVLDIIPQVAKLLLSDRGNGAPKGVPISVTLQPILKTIPKAVRVVVSVYRINQSLINEVLETISQLEDVSHRFHVLVDGTGVHKDFIPKLAQCVLRSSRTFGEIYGDLLRKLAQFLRDVITTGKSDVDMFSLGPPNPKLGEHQHFADSGPKKKSTESPGSLPSTERHSLLDRARRLYRFYTGNSHNNPQLGQTEREYSEIETLAFLEPAFQDFQFFVNDIRRGAGRQPSDGKLLSTVADIFETLRKHYSIHLFIMTPLCLTGADLAVIRILTLLRKYKNQHTHIFYTEDISEVQELPRGEFFSDLQLKKPTYYVGAVDDTGELSWQLGECLSSPPNIHPIYIKERIQQYNSFRRQKTL</sequence>
<organism evidence="3 4">
    <name type="scientific">Pisolithus microcarpus 441</name>
    <dbReference type="NCBI Taxonomy" id="765257"/>
    <lineage>
        <taxon>Eukaryota</taxon>
        <taxon>Fungi</taxon>
        <taxon>Dikarya</taxon>
        <taxon>Basidiomycota</taxon>
        <taxon>Agaricomycotina</taxon>
        <taxon>Agaricomycetes</taxon>
        <taxon>Agaricomycetidae</taxon>
        <taxon>Boletales</taxon>
        <taxon>Sclerodermatineae</taxon>
        <taxon>Pisolithaceae</taxon>
        <taxon>Pisolithus</taxon>
    </lineage>
</organism>
<feature type="compositionally biased region" description="Basic and acidic residues" evidence="1">
    <location>
        <begin position="242"/>
        <end position="258"/>
    </location>
</feature>